<dbReference type="Pfam" id="PF00982">
    <property type="entry name" value="Glyco_transf_20"/>
    <property type="match status" value="1"/>
</dbReference>
<protein>
    <submittedName>
        <fullName evidence="2">Glucosyl-glycerol-phosphate synthase</fullName>
    </submittedName>
</protein>
<dbReference type="GO" id="GO:0051473">
    <property type="term" value="P:glucosylglycerol biosynthetic process"/>
    <property type="evidence" value="ECO:0007669"/>
    <property type="project" value="InterPro"/>
</dbReference>
<sequence>MDKQHPLSDLVIVYHRQPYEEHVENGQVVYREHASPNGIVPTLKSFFGSVEHGAWVAWKQVEGRSTDRKGKGDGKEPFERVVNITDSYGSYSVSRLALTAQQVRSFYHVTSKEALWPILHSFPERYNYDAVDWPTFREVNRLFAEAAVAQAAPGAVIWIHDYNLWLTPRYVRELRPDVKIAFFHHTPFPSSSIFSILPWRDEILGSLLDCDLVGFHIPRYAAGFAAAARNLKGTAILKEAKAPASLSHHGLALSQASYPVQLGHEGRVVHVDACPVGTNVSHIRSLIDSDLTRERETRILAELKKGEPDERKLIVSVGRTDYTKGTRDMLLAYERLLQRQPALVGRVQLLVTSVAAAAGMGVYRNVQREIEQIAGRINARHSTLAYRPLWLSTTAIPFEELVAYYRCADVCWITPLRDGLNLVAKEYVAARARDGAALGAQGDAGNLGGVLVLSEFTGAAVELDGALLANPYSHHQMDVAIDRALEMPAPEQQERMARMLRSVERYDTVQWARHTLEAFKALQASPEDEAPQPVSEIPA</sequence>
<name>A0A1L1PA06_HYDIT</name>
<dbReference type="InterPro" id="IPR001830">
    <property type="entry name" value="Glyco_trans_20"/>
</dbReference>
<evidence type="ECO:0000256" key="1">
    <source>
        <dbReference type="ARBA" id="ARBA00008799"/>
    </source>
</evidence>
<dbReference type="PANTHER" id="PTHR10788:SF106">
    <property type="entry name" value="BCDNA.GH08860"/>
    <property type="match status" value="1"/>
</dbReference>
<dbReference type="SUPFAM" id="SSF53756">
    <property type="entry name" value="UDP-Glycosyltransferase/glycogen phosphorylase"/>
    <property type="match status" value="1"/>
</dbReference>
<dbReference type="InterPro" id="IPR012764">
    <property type="entry name" value="Gluc_glyc_Psyn"/>
</dbReference>
<reference evidence="3" key="2">
    <citation type="submission" date="2014-11" db="EMBL/GenBank/DDBJ databases">
        <title>Draft genome sequence of Hydrogenophaga intermedia S1.</title>
        <authorList>
            <person name="Gan H.M."/>
            <person name="Chew T.H."/>
            <person name="Stolz A."/>
        </authorList>
    </citation>
    <scope>NUCLEOTIDE SEQUENCE [LARGE SCALE GENOMIC DNA]</scope>
    <source>
        <strain evidence="3">S1</strain>
    </source>
</reference>
<organism evidence="2 3">
    <name type="scientific">Hydrogenophaga intermedia</name>
    <dbReference type="NCBI Taxonomy" id="65786"/>
    <lineage>
        <taxon>Bacteria</taxon>
        <taxon>Pseudomonadati</taxon>
        <taxon>Pseudomonadota</taxon>
        <taxon>Betaproteobacteria</taxon>
        <taxon>Burkholderiales</taxon>
        <taxon>Comamonadaceae</taxon>
        <taxon>Hydrogenophaga</taxon>
    </lineage>
</organism>
<gene>
    <name evidence="2" type="ORF">BN948_00621</name>
</gene>
<keyword evidence="3" id="KW-1185">Reference proteome</keyword>
<accession>A0A1L1PA06</accession>
<dbReference type="NCBIfam" id="TIGR02398">
    <property type="entry name" value="gluc_glyc_Psyn"/>
    <property type="match status" value="1"/>
</dbReference>
<proteinExistence type="inferred from homology"/>
<dbReference type="GO" id="GO:0003825">
    <property type="term" value="F:alpha,alpha-trehalose-phosphate synthase (UDP-forming) activity"/>
    <property type="evidence" value="ECO:0007669"/>
    <property type="project" value="TreeGrafter"/>
</dbReference>
<dbReference type="PANTHER" id="PTHR10788">
    <property type="entry name" value="TREHALOSE-6-PHOSPHATE SYNTHASE"/>
    <property type="match status" value="1"/>
</dbReference>
<evidence type="ECO:0000313" key="2">
    <source>
        <dbReference type="EMBL" id="CDN86220.1"/>
    </source>
</evidence>
<dbReference type="AlphaFoldDB" id="A0A1L1PA06"/>
<dbReference type="RefSeq" id="WP_009516713.1">
    <property type="nucleotide sequence ID" value="NZ_CCAE010000003.1"/>
</dbReference>
<dbReference type="Gene3D" id="3.40.50.2000">
    <property type="entry name" value="Glycogen Phosphorylase B"/>
    <property type="match status" value="2"/>
</dbReference>
<comment type="similarity">
    <text evidence="1">Belongs to the glycosyltransferase 20 family.</text>
</comment>
<evidence type="ECO:0000313" key="3">
    <source>
        <dbReference type="Proteomes" id="UP000028878"/>
    </source>
</evidence>
<dbReference type="Proteomes" id="UP000028878">
    <property type="component" value="Unassembled WGS sequence"/>
</dbReference>
<dbReference type="CDD" id="cd03788">
    <property type="entry name" value="GT20_TPS"/>
    <property type="match status" value="1"/>
</dbReference>
<dbReference type="EMBL" id="CCAE010000003">
    <property type="protein sequence ID" value="CDN86220.1"/>
    <property type="molecule type" value="Genomic_DNA"/>
</dbReference>
<reference evidence="3" key="1">
    <citation type="submission" date="2014-02" db="EMBL/GenBank/DDBJ databases">
        <authorList>
            <person name="Gan H."/>
        </authorList>
    </citation>
    <scope>NUCLEOTIDE SEQUENCE [LARGE SCALE GENOMIC DNA]</scope>
    <source>
        <strain evidence="3">S1</strain>
    </source>
</reference>
<dbReference type="GO" id="GO:0005992">
    <property type="term" value="P:trehalose biosynthetic process"/>
    <property type="evidence" value="ECO:0007669"/>
    <property type="project" value="InterPro"/>
</dbReference>